<dbReference type="Pfam" id="PF13920">
    <property type="entry name" value="zf-C3HC4_3"/>
    <property type="match status" value="1"/>
</dbReference>
<dbReference type="PROSITE" id="PS01282">
    <property type="entry name" value="BIR_REPEAT_1"/>
    <property type="match status" value="1"/>
</dbReference>
<dbReference type="CDD" id="cd16649">
    <property type="entry name" value="mRING-HC-C3HC5_CGRF1-like"/>
    <property type="match status" value="1"/>
</dbReference>
<evidence type="ECO:0000256" key="3">
    <source>
        <dbReference type="ARBA" id="ARBA00022833"/>
    </source>
</evidence>
<dbReference type="Pfam" id="PF00653">
    <property type="entry name" value="BIR"/>
    <property type="match status" value="2"/>
</dbReference>
<dbReference type="Gene3D" id="3.30.40.10">
    <property type="entry name" value="Zinc/RING finger domain, C3HC4 (zinc finger)"/>
    <property type="match status" value="1"/>
</dbReference>
<dbReference type="SUPFAM" id="SSF57924">
    <property type="entry name" value="Inhibitor of apoptosis (IAP) repeat"/>
    <property type="match status" value="2"/>
</dbReference>
<dbReference type="InterPro" id="IPR013083">
    <property type="entry name" value="Znf_RING/FYVE/PHD"/>
</dbReference>
<dbReference type="AlphaFoldDB" id="A0ABD3X9K3"/>
<dbReference type="SMART" id="SM00238">
    <property type="entry name" value="BIR"/>
    <property type="match status" value="2"/>
</dbReference>
<comment type="similarity">
    <text evidence="1">Belongs to the IAP family.</text>
</comment>
<evidence type="ECO:0000256" key="4">
    <source>
        <dbReference type="PROSITE-ProRule" id="PRU00175"/>
    </source>
</evidence>
<dbReference type="PANTHER" id="PTHR10044:SF139">
    <property type="entry name" value="DEATH-ASSOCIATED INHIBITOR OF APOPTOSIS 2"/>
    <property type="match status" value="1"/>
</dbReference>
<dbReference type="Gene3D" id="1.10.1170.10">
    <property type="entry name" value="Inhibitor Of Apoptosis Protein (2mihbC-IAP-1), Chain A"/>
    <property type="match status" value="2"/>
</dbReference>
<gene>
    <name evidence="7" type="ORF">ACJMK2_029071</name>
</gene>
<comment type="caution">
    <text evidence="7">The sequence shown here is derived from an EMBL/GenBank/DDBJ whole genome shotgun (WGS) entry which is preliminary data.</text>
</comment>
<evidence type="ECO:0000256" key="2">
    <source>
        <dbReference type="ARBA" id="ARBA00022771"/>
    </source>
</evidence>
<evidence type="ECO:0000313" key="7">
    <source>
        <dbReference type="EMBL" id="KAL3882762.1"/>
    </source>
</evidence>
<keyword evidence="2 4" id="KW-0479">Metal-binding</keyword>
<dbReference type="InterPro" id="IPR001841">
    <property type="entry name" value="Znf_RING"/>
</dbReference>
<evidence type="ECO:0000313" key="8">
    <source>
        <dbReference type="Proteomes" id="UP001634394"/>
    </source>
</evidence>
<dbReference type="PANTHER" id="PTHR10044">
    <property type="entry name" value="INHIBITOR OF APOPTOSIS"/>
    <property type="match status" value="1"/>
</dbReference>
<dbReference type="PROSITE" id="PS50143">
    <property type="entry name" value="BIR_REPEAT_2"/>
    <property type="match status" value="2"/>
</dbReference>
<evidence type="ECO:0000256" key="1">
    <source>
        <dbReference type="ARBA" id="ARBA00006672"/>
    </source>
</evidence>
<evidence type="ECO:0000259" key="6">
    <source>
        <dbReference type="PROSITE" id="PS50089"/>
    </source>
</evidence>
<evidence type="ECO:0000256" key="5">
    <source>
        <dbReference type="SAM" id="MobiDB-lite"/>
    </source>
</evidence>
<reference evidence="7 8" key="1">
    <citation type="submission" date="2024-11" db="EMBL/GenBank/DDBJ databases">
        <title>Chromosome-level genome assembly of the freshwater bivalve Anodonta woodiana.</title>
        <authorList>
            <person name="Chen X."/>
        </authorList>
    </citation>
    <scope>NUCLEOTIDE SEQUENCE [LARGE SCALE GENOMIC DNA]</scope>
    <source>
        <strain evidence="7">MN2024</strain>
        <tissue evidence="7">Gills</tissue>
    </source>
</reference>
<sequence>MHDSDYIKMKHGTYLEACFLFAMCIDLSGIALKDRQIEMASLLANLQDNSIIIFERRFRIILVFADVQSKYITSLFDKTKTTSTSDVSTHCMKNTSMAYKKDKRSFLWLDMYICRPIRKLLLSKLNCCMKRLIFLEFSQIKLDFQVSPIAFPDLEEDLFFVVSSNYYDRPDIPNTFQNVYDGKDVTRGPPTQKTRYSQFSRRPTRLATFANSEFFTDPQTFAEVGFFYRGQGDKVSCYECGVTLSQWQKDDDPLLEHIRFSPECQHISAILDPDTLHDYKTQFQKIGADEQCWREGIRQDKITSSPGCKIRSPEFASYNVRLSTFAKFPLISGINIHHVAAAGFYYTGHDDTVRCYACDGGLKWWKPGDDPWEEHFKWFPNCLHLEQANFKPQRKQTIVDEQSNYKPSKKQMKPEGSSEEFQDKSSTVDDEKDPPGGLAGTLQGLNIGEIKEQSNYPQKHLSEPDLNTPAALAVLEFGYSKENVKMALNELRKNGQVQITANGILQVLFSCEDKDLNGKRENNVPNSNPPVSTHISSEEILTSTKPNKNATCDKQIRRILEETDDLKSKMMCKRCTKNARNTLLLPCTHFCLCDQCSKEISLCPECWKPIKERVKTYIS</sequence>
<dbReference type="CDD" id="cd00022">
    <property type="entry name" value="BIR"/>
    <property type="match status" value="2"/>
</dbReference>
<feature type="region of interest" description="Disordered" evidence="5">
    <location>
        <begin position="393"/>
        <end position="444"/>
    </location>
</feature>
<feature type="region of interest" description="Disordered" evidence="5">
    <location>
        <begin position="519"/>
        <end position="538"/>
    </location>
</feature>
<proteinExistence type="inferred from homology"/>
<feature type="compositionally biased region" description="Polar residues" evidence="5">
    <location>
        <begin position="395"/>
        <end position="406"/>
    </location>
</feature>
<organism evidence="7 8">
    <name type="scientific">Sinanodonta woodiana</name>
    <name type="common">Chinese pond mussel</name>
    <name type="synonym">Anodonta woodiana</name>
    <dbReference type="NCBI Taxonomy" id="1069815"/>
    <lineage>
        <taxon>Eukaryota</taxon>
        <taxon>Metazoa</taxon>
        <taxon>Spiralia</taxon>
        <taxon>Lophotrochozoa</taxon>
        <taxon>Mollusca</taxon>
        <taxon>Bivalvia</taxon>
        <taxon>Autobranchia</taxon>
        <taxon>Heteroconchia</taxon>
        <taxon>Palaeoheterodonta</taxon>
        <taxon>Unionida</taxon>
        <taxon>Unionoidea</taxon>
        <taxon>Unionidae</taxon>
        <taxon>Unioninae</taxon>
        <taxon>Sinanodonta</taxon>
    </lineage>
</organism>
<feature type="domain" description="RING-type" evidence="6">
    <location>
        <begin position="572"/>
        <end position="606"/>
    </location>
</feature>
<keyword evidence="3" id="KW-0862">Zinc</keyword>
<dbReference type="InterPro" id="IPR050784">
    <property type="entry name" value="IAP"/>
</dbReference>
<accession>A0ABD3X9K3</accession>
<dbReference type="Proteomes" id="UP001634394">
    <property type="component" value="Unassembled WGS sequence"/>
</dbReference>
<dbReference type="GO" id="GO:0008270">
    <property type="term" value="F:zinc ion binding"/>
    <property type="evidence" value="ECO:0007669"/>
    <property type="project" value="UniProtKB-KW"/>
</dbReference>
<dbReference type="PROSITE" id="PS50089">
    <property type="entry name" value="ZF_RING_2"/>
    <property type="match status" value="1"/>
</dbReference>
<feature type="compositionally biased region" description="Low complexity" evidence="5">
    <location>
        <begin position="523"/>
        <end position="532"/>
    </location>
</feature>
<keyword evidence="8" id="KW-1185">Reference proteome</keyword>
<protein>
    <recommendedName>
        <fullName evidence="6">RING-type domain-containing protein</fullName>
    </recommendedName>
</protein>
<dbReference type="EMBL" id="JBJQND010000003">
    <property type="protein sequence ID" value="KAL3882762.1"/>
    <property type="molecule type" value="Genomic_DNA"/>
</dbReference>
<name>A0ABD3X9K3_SINWO</name>
<keyword evidence="2 4" id="KW-0863">Zinc-finger</keyword>
<dbReference type="InterPro" id="IPR001370">
    <property type="entry name" value="BIR_rpt"/>
</dbReference>